<dbReference type="Gene3D" id="2.60.120.200">
    <property type="match status" value="1"/>
</dbReference>
<dbReference type="InterPro" id="IPR001759">
    <property type="entry name" value="PTX_dom"/>
</dbReference>
<sequence>MRKLWLLFTFIAVSLAEQQDLSGKMFVFPRESNTAYVRLTPSVTKTFTSVTVCLRFFSDLNRSQTLFSLALPTQPNGLLLWREKQDVYQVWYGSEFLSFSVSADRLDAWNSVCATRSSDTGLHQFWINGRHTAKKGLRAGTSLAGIPIIILGQDQDSYGGGFKDTDSFVGMLTDVQMWDYVLPDSEIQFFDSGLPFSGGNVLDWGSLEFTKYGYVVTDNVTNV</sequence>
<evidence type="ECO:0000256" key="6">
    <source>
        <dbReference type="ARBA" id="ARBA00023157"/>
    </source>
</evidence>
<dbReference type="PRINTS" id="PR00895">
    <property type="entry name" value="PENTAXIN"/>
</dbReference>
<accession>A0A6J2V8J7</accession>
<dbReference type="InterPro" id="IPR013320">
    <property type="entry name" value="ConA-like_dom_sf"/>
</dbReference>
<evidence type="ECO:0000256" key="2">
    <source>
        <dbReference type="ARBA" id="ARBA00022525"/>
    </source>
</evidence>
<evidence type="ECO:0000313" key="11">
    <source>
        <dbReference type="Proteomes" id="UP000504632"/>
    </source>
</evidence>
<protein>
    <recommendedName>
        <fullName evidence="9">Pentraxin family member</fullName>
    </recommendedName>
</protein>
<name>A0A6J2V8J7_CHACN</name>
<evidence type="ECO:0000256" key="9">
    <source>
        <dbReference type="RuleBase" id="RU362112"/>
    </source>
</evidence>
<feature type="chain" id="PRO_5027164518" description="Pentraxin family member" evidence="9">
    <location>
        <begin position="17"/>
        <end position="223"/>
    </location>
</feature>
<comment type="cofactor">
    <cofactor evidence="9">
        <name>Ca(2+)</name>
        <dbReference type="ChEBI" id="CHEBI:29108"/>
    </cofactor>
    <text evidence="9">Binds 2 calcium ions per subunit.</text>
</comment>
<reference evidence="12" key="1">
    <citation type="submission" date="2025-08" db="UniProtKB">
        <authorList>
            <consortium name="RefSeq"/>
        </authorList>
    </citation>
    <scope>IDENTIFICATION</scope>
</reference>
<evidence type="ECO:0000256" key="1">
    <source>
        <dbReference type="ARBA" id="ARBA00004613"/>
    </source>
</evidence>
<proteinExistence type="inferred from homology"/>
<dbReference type="OrthoDB" id="547680at2759"/>
<keyword evidence="6" id="KW-1015">Disulfide bond</keyword>
<comment type="subcellular location">
    <subcellularLocation>
        <location evidence="1 9">Secreted</location>
    </subcellularLocation>
</comment>
<evidence type="ECO:0000256" key="3">
    <source>
        <dbReference type="ARBA" id="ARBA00022723"/>
    </source>
</evidence>
<dbReference type="PANTHER" id="PTHR45869">
    <property type="entry name" value="C-REACTIVE PROTEIN-RELATED"/>
    <property type="match status" value="1"/>
</dbReference>
<evidence type="ECO:0000256" key="5">
    <source>
        <dbReference type="ARBA" id="ARBA00022837"/>
    </source>
</evidence>
<comment type="similarity">
    <text evidence="7 9">Belongs to the pentraxin family.</text>
</comment>
<evidence type="ECO:0000256" key="7">
    <source>
        <dbReference type="ARBA" id="ARBA00038102"/>
    </source>
</evidence>
<dbReference type="AlphaFoldDB" id="A0A6J2V8J7"/>
<feature type="domain" description="Pentraxin (PTX)" evidence="10">
    <location>
        <begin position="22"/>
        <end position="223"/>
    </location>
</feature>
<dbReference type="FunFam" id="2.60.120.200:FF:000070">
    <property type="entry name" value="Serum amyloid P-component"/>
    <property type="match status" value="1"/>
</dbReference>
<dbReference type="InParanoid" id="A0A6J2V8J7"/>
<evidence type="ECO:0000259" key="10">
    <source>
        <dbReference type="PROSITE" id="PS51828"/>
    </source>
</evidence>
<keyword evidence="11" id="KW-1185">Reference proteome</keyword>
<dbReference type="PROSITE" id="PS51828">
    <property type="entry name" value="PTX_2"/>
    <property type="match status" value="1"/>
</dbReference>
<organism evidence="11 12">
    <name type="scientific">Chanos chanos</name>
    <name type="common">Milkfish</name>
    <name type="synonym">Mugil chanos</name>
    <dbReference type="NCBI Taxonomy" id="29144"/>
    <lineage>
        <taxon>Eukaryota</taxon>
        <taxon>Metazoa</taxon>
        <taxon>Chordata</taxon>
        <taxon>Craniata</taxon>
        <taxon>Vertebrata</taxon>
        <taxon>Euteleostomi</taxon>
        <taxon>Actinopterygii</taxon>
        <taxon>Neopterygii</taxon>
        <taxon>Teleostei</taxon>
        <taxon>Ostariophysi</taxon>
        <taxon>Gonorynchiformes</taxon>
        <taxon>Chanidae</taxon>
        <taxon>Chanos</taxon>
    </lineage>
</organism>
<keyword evidence="2" id="KW-0964">Secreted</keyword>
<evidence type="ECO:0000313" key="12">
    <source>
        <dbReference type="RefSeq" id="XP_030628147.1"/>
    </source>
</evidence>
<gene>
    <name evidence="12" type="primary">LOC115810357</name>
</gene>
<dbReference type="GO" id="GO:0005576">
    <property type="term" value="C:extracellular region"/>
    <property type="evidence" value="ECO:0007669"/>
    <property type="project" value="UniProtKB-SubCell"/>
</dbReference>
<dbReference type="SMART" id="SM00159">
    <property type="entry name" value="PTX"/>
    <property type="match status" value="1"/>
</dbReference>
<dbReference type="Pfam" id="PF00354">
    <property type="entry name" value="Pentaxin"/>
    <property type="match status" value="1"/>
</dbReference>
<dbReference type="PANTHER" id="PTHR45869:SF7">
    <property type="entry name" value="C-REACTIVE PROTEIN"/>
    <property type="match status" value="1"/>
</dbReference>
<feature type="signal peptide" evidence="9">
    <location>
        <begin position="1"/>
        <end position="16"/>
    </location>
</feature>
<keyword evidence="4 9" id="KW-0732">Signal</keyword>
<keyword evidence="3 9" id="KW-0479">Metal-binding</keyword>
<comment type="caution">
    <text evidence="8">Lacks conserved residue(s) required for the propagation of feature annotation.</text>
</comment>
<dbReference type="InterPro" id="IPR051005">
    <property type="entry name" value="Pentraxin_domain"/>
</dbReference>
<evidence type="ECO:0000256" key="8">
    <source>
        <dbReference type="PROSITE-ProRule" id="PRU01172"/>
    </source>
</evidence>
<dbReference type="Proteomes" id="UP000504632">
    <property type="component" value="Chromosome 4"/>
</dbReference>
<evidence type="ECO:0000256" key="4">
    <source>
        <dbReference type="ARBA" id="ARBA00022729"/>
    </source>
</evidence>
<dbReference type="GeneID" id="115810357"/>
<dbReference type="GO" id="GO:0046872">
    <property type="term" value="F:metal ion binding"/>
    <property type="evidence" value="ECO:0007669"/>
    <property type="project" value="UniProtKB-KW"/>
</dbReference>
<dbReference type="RefSeq" id="XP_030628147.1">
    <property type="nucleotide sequence ID" value="XM_030772287.1"/>
</dbReference>
<dbReference type="SUPFAM" id="SSF49899">
    <property type="entry name" value="Concanavalin A-like lectins/glucanases"/>
    <property type="match status" value="1"/>
</dbReference>
<keyword evidence="5 9" id="KW-0106">Calcium</keyword>
<comment type="subunit">
    <text evidence="9">Homopentamer. Pentaxin (or pentraxin) have a discoid arrangement of 5 non-covalently bound subunits.</text>
</comment>